<evidence type="ECO:0000256" key="2">
    <source>
        <dbReference type="SAM" id="SignalP"/>
    </source>
</evidence>
<dbReference type="Gene3D" id="2.60.40.10">
    <property type="entry name" value="Immunoglobulins"/>
    <property type="match status" value="3"/>
</dbReference>
<proteinExistence type="predicted"/>
<dbReference type="RefSeq" id="WP_305024912.1">
    <property type="nucleotide sequence ID" value="NZ_JAUQTB010000009.1"/>
</dbReference>
<keyword evidence="5" id="KW-1185">Reference proteome</keyword>
<dbReference type="SUPFAM" id="SSF49313">
    <property type="entry name" value="Cadherin-like"/>
    <property type="match status" value="2"/>
</dbReference>
<evidence type="ECO:0000313" key="5">
    <source>
        <dbReference type="Proteomes" id="UP001240171"/>
    </source>
</evidence>
<feature type="domain" description="SLH" evidence="3">
    <location>
        <begin position="30"/>
        <end position="90"/>
    </location>
</feature>
<evidence type="ECO:0000313" key="4">
    <source>
        <dbReference type="EMBL" id="MDO7907697.1"/>
    </source>
</evidence>
<evidence type="ECO:0000256" key="1">
    <source>
        <dbReference type="SAM" id="MobiDB-lite"/>
    </source>
</evidence>
<protein>
    <submittedName>
        <fullName evidence="4">S-layer homology domain-containing protein</fullName>
    </submittedName>
</protein>
<dbReference type="Pfam" id="PF00395">
    <property type="entry name" value="SLH"/>
    <property type="match status" value="3"/>
</dbReference>
<reference evidence="4 5" key="1">
    <citation type="submission" date="2023-07" db="EMBL/GenBank/DDBJ databases">
        <title>Paenibacillus sp. JX-17 nov. isolated from soil.</title>
        <authorList>
            <person name="Wan Y."/>
            <person name="Liu B."/>
        </authorList>
    </citation>
    <scope>NUCLEOTIDE SEQUENCE [LARGE SCALE GENOMIC DNA]</scope>
    <source>
        <strain evidence="4 5">JX-17</strain>
    </source>
</reference>
<dbReference type="InterPro" id="IPR013783">
    <property type="entry name" value="Ig-like_fold"/>
</dbReference>
<dbReference type="SMART" id="SM00736">
    <property type="entry name" value="CADG"/>
    <property type="match status" value="3"/>
</dbReference>
<dbReference type="PROSITE" id="PS51272">
    <property type="entry name" value="SLH"/>
    <property type="match status" value="2"/>
</dbReference>
<dbReference type="PANTHER" id="PTHR43308">
    <property type="entry name" value="OUTER MEMBRANE PROTEIN ALPHA-RELATED"/>
    <property type="match status" value="1"/>
</dbReference>
<organism evidence="4 5">
    <name type="scientific">Paenibacillus lacisoli</name>
    <dbReference type="NCBI Taxonomy" id="3064525"/>
    <lineage>
        <taxon>Bacteria</taxon>
        <taxon>Bacillati</taxon>
        <taxon>Bacillota</taxon>
        <taxon>Bacilli</taxon>
        <taxon>Bacillales</taxon>
        <taxon>Paenibacillaceae</taxon>
        <taxon>Paenibacillus</taxon>
    </lineage>
</organism>
<feature type="compositionally biased region" description="Polar residues" evidence="1">
    <location>
        <begin position="397"/>
        <end position="413"/>
    </location>
</feature>
<feature type="domain" description="SLH" evidence="3">
    <location>
        <begin position="91"/>
        <end position="154"/>
    </location>
</feature>
<feature type="signal peptide" evidence="2">
    <location>
        <begin position="1"/>
        <end position="25"/>
    </location>
</feature>
<dbReference type="InterPro" id="IPR015919">
    <property type="entry name" value="Cadherin-like_sf"/>
</dbReference>
<name>A0ABT9CEJ1_9BACL</name>
<comment type="caution">
    <text evidence="4">The sequence shown here is derived from an EMBL/GenBank/DDBJ whole genome shotgun (WGS) entry which is preliminary data.</text>
</comment>
<keyword evidence="2" id="KW-0732">Signal</keyword>
<evidence type="ECO:0000259" key="3">
    <source>
        <dbReference type="PROSITE" id="PS51272"/>
    </source>
</evidence>
<gene>
    <name evidence="4" type="ORF">Q5741_14900</name>
</gene>
<dbReference type="InterPro" id="IPR006644">
    <property type="entry name" value="Cadg"/>
</dbReference>
<dbReference type="Proteomes" id="UP001240171">
    <property type="component" value="Unassembled WGS sequence"/>
</dbReference>
<dbReference type="EMBL" id="JAUQTB010000009">
    <property type="protein sequence ID" value="MDO7907697.1"/>
    <property type="molecule type" value="Genomic_DNA"/>
</dbReference>
<sequence>MKVLSLKWAAALVALQTMFGTAAYAAAPANSMFSDTSKVSGDKMAAIQEAVRQGLLSGDPQGTFRPSATLTRQELAVLLTRALKLEPVMSSSSSFKDVHSIQFAAPYIEAAQKAGLLSGDGLGNFRPNDPVTREELAAVFVRAVGGTDAKGSSTIVPQDQSSISQWAAGSVNTALRLGLIDTPDSRLNPRGEVRREDIAPFLIDIFKTQEQSAVIDDVDGDIVTINHVPYLVEGALKALIGNTNQEALKGAVLKFNSRNRNVDGLKELEIVQKNVVIHTAGLPDNSVLRVSGDGVQVKGDVNGTLDLKKGVSSIQVNGSIKHLTVSTDSPLFIKGNGVIQKLELADNAKITLNPEFKVEKVQVPNHVTVSQVIQNYNEIQKQIGQVQDADGKVQEPSEGTTVNSGTPSVSGGTAPSIPVPNYEPSVITEISDITLNATDYTQKINLANVFTDRDGDRLTFTASSSDTHIVQVITGNTNGKELSVIPVNRGSAVITVKADDGHGHSKEITFSVTVQPVLPAENHVPTVKNELPAVNAEVTDGAQNINLSNVFKDEDGDALTYTAVSSAAGVAAVSVNGSELTLTPVNAGTATITVTADDGKGGTQSAHFTFTVTSPPAVNHAPVVIDTIKDVSVEAGAVDKTIDLNSIFADEDQDTLTYSAASSDPGVAATAVTGNQLSISPLTAGTVTITVTANDGHGGSVPTTFQVTVGEKRGLFISELAWGSSDNTMQIIELYHAGSEVLDASKIRIERSDGGDPIQISPDAGDYISGGSTYTIGETMYFGEVVPTYNTDMGFYNEENPNPVTLSLYYDGQLVDTAVFKPHTTLARNSSVIHGRTNYEESEWVDEGADYTDGLNSFNEAP</sequence>
<accession>A0ABT9CEJ1</accession>
<feature type="region of interest" description="Disordered" evidence="1">
    <location>
        <begin position="392"/>
        <end position="417"/>
    </location>
</feature>
<dbReference type="InterPro" id="IPR051465">
    <property type="entry name" value="Cell_Envelope_Struct_Comp"/>
</dbReference>
<feature type="chain" id="PRO_5045762515" evidence="2">
    <location>
        <begin position="26"/>
        <end position="862"/>
    </location>
</feature>
<dbReference type="InterPro" id="IPR003343">
    <property type="entry name" value="Big_2"/>
</dbReference>
<dbReference type="InterPro" id="IPR001119">
    <property type="entry name" value="SLH_dom"/>
</dbReference>
<dbReference type="SMART" id="SM00635">
    <property type="entry name" value="BID_2"/>
    <property type="match status" value="3"/>
</dbReference>
<dbReference type="Pfam" id="PF17963">
    <property type="entry name" value="Big_9"/>
    <property type="match status" value="2"/>
</dbReference>